<gene>
    <name evidence="10" type="primary">murF</name>
    <name evidence="15" type="ORF">HDA36_005935</name>
</gene>
<evidence type="ECO:0000256" key="5">
    <source>
        <dbReference type="ARBA" id="ARBA00022840"/>
    </source>
</evidence>
<keyword evidence="9 10" id="KW-0961">Cell wall biogenesis/degradation</keyword>
<evidence type="ECO:0000256" key="2">
    <source>
        <dbReference type="ARBA" id="ARBA00022598"/>
    </source>
</evidence>
<dbReference type="InterPro" id="IPR013221">
    <property type="entry name" value="Mur_ligase_cen"/>
</dbReference>
<dbReference type="GO" id="GO:0051301">
    <property type="term" value="P:cell division"/>
    <property type="evidence" value="ECO:0007669"/>
    <property type="project" value="UniProtKB-KW"/>
</dbReference>
<feature type="domain" description="Mur ligase central" evidence="14">
    <location>
        <begin position="98"/>
        <end position="288"/>
    </location>
</feature>
<evidence type="ECO:0000259" key="14">
    <source>
        <dbReference type="Pfam" id="PF08245"/>
    </source>
</evidence>
<feature type="binding site" evidence="10">
    <location>
        <begin position="100"/>
        <end position="106"/>
    </location>
    <ligand>
        <name>ATP</name>
        <dbReference type="ChEBI" id="CHEBI:30616"/>
    </ligand>
</feature>
<dbReference type="InterPro" id="IPR005863">
    <property type="entry name" value="UDP-N-AcMur_synth"/>
</dbReference>
<evidence type="ECO:0000256" key="9">
    <source>
        <dbReference type="ARBA" id="ARBA00023316"/>
    </source>
</evidence>
<dbReference type="GO" id="GO:0005524">
    <property type="term" value="F:ATP binding"/>
    <property type="evidence" value="ECO:0007669"/>
    <property type="project" value="UniProtKB-UniRule"/>
</dbReference>
<dbReference type="SUPFAM" id="SSF63418">
    <property type="entry name" value="MurE/MurF N-terminal domain"/>
    <property type="match status" value="1"/>
</dbReference>
<keyword evidence="6 10" id="KW-0133">Cell shape</keyword>
<evidence type="ECO:0000259" key="12">
    <source>
        <dbReference type="Pfam" id="PF01225"/>
    </source>
</evidence>
<feature type="domain" description="Mur ligase C-terminal" evidence="13">
    <location>
        <begin position="312"/>
        <end position="438"/>
    </location>
</feature>
<keyword evidence="5 10" id="KW-0067">ATP-binding</keyword>
<sequence>MSGSARPTDVVAGPVVVDSRGAGPGSLFVALRGERVDGHDFAAAAVEAGAAAVLGSRPVDAPALLVDGGDDEVVAALGRLAREVAERISAAGADIVGITGSSGKTTTKDLLAQVLDRLGPTVAPAGSFNNEIGHPLTVLRADERTRFVVLEVAARGIGHIAHLCRIAPPRIGVVLNVGSAHMGEFGGKEAIAQAKGELVEALPDAERGGVAVLNADDPAVAAMAGRTRARVVTFGTGPGADVRAAGVRLDAAGRAEFTLAVGGETASVRLAVVGEHQVHNALAVAAVAAEFGMGARDIAAALAEAGPVSRWRMEVTELADGTTVVNDAYNANPESMAAALRTLGSIAEGRRAFAVLGHMAELGERSREEHERIGRLAAEAGVDGLIVVGEEAAPIAEGAAGVEGRRGETIAVPDAAAAVAALTERLRPKDVVLVKGSRVAGLEQVAEGLSAAGPLAEQGEAQ</sequence>
<evidence type="ECO:0000256" key="7">
    <source>
        <dbReference type="ARBA" id="ARBA00022984"/>
    </source>
</evidence>
<keyword evidence="2 10" id="KW-0436">Ligase</keyword>
<evidence type="ECO:0000256" key="8">
    <source>
        <dbReference type="ARBA" id="ARBA00023306"/>
    </source>
</evidence>
<dbReference type="PANTHER" id="PTHR43024">
    <property type="entry name" value="UDP-N-ACETYLMURAMOYL-TRIPEPTIDE--D-ALANYL-D-ALANINE LIGASE"/>
    <property type="match status" value="1"/>
</dbReference>
<dbReference type="Gene3D" id="3.90.190.20">
    <property type="entry name" value="Mur ligase, C-terminal domain"/>
    <property type="match status" value="1"/>
</dbReference>
<organism evidence="15 16">
    <name type="scientific">Nocardiopsis composta</name>
    <dbReference type="NCBI Taxonomy" id="157465"/>
    <lineage>
        <taxon>Bacteria</taxon>
        <taxon>Bacillati</taxon>
        <taxon>Actinomycetota</taxon>
        <taxon>Actinomycetes</taxon>
        <taxon>Streptosporangiales</taxon>
        <taxon>Nocardiopsidaceae</taxon>
        <taxon>Nocardiopsis</taxon>
    </lineage>
</organism>
<dbReference type="Pfam" id="PF02875">
    <property type="entry name" value="Mur_ligase_C"/>
    <property type="match status" value="1"/>
</dbReference>
<dbReference type="PANTHER" id="PTHR43024:SF1">
    <property type="entry name" value="UDP-N-ACETYLMURAMOYL-TRIPEPTIDE--D-ALANYL-D-ALANINE LIGASE"/>
    <property type="match status" value="1"/>
</dbReference>
<dbReference type="EMBL" id="JACHDB010000002">
    <property type="protein sequence ID" value="MBB5435787.1"/>
    <property type="molecule type" value="Genomic_DNA"/>
</dbReference>
<evidence type="ECO:0000259" key="13">
    <source>
        <dbReference type="Pfam" id="PF02875"/>
    </source>
</evidence>
<dbReference type="NCBIfam" id="TIGR01143">
    <property type="entry name" value="murF"/>
    <property type="match status" value="1"/>
</dbReference>
<dbReference type="GO" id="GO:0009252">
    <property type="term" value="P:peptidoglycan biosynthetic process"/>
    <property type="evidence" value="ECO:0007669"/>
    <property type="project" value="UniProtKB-UniRule"/>
</dbReference>
<evidence type="ECO:0000313" key="15">
    <source>
        <dbReference type="EMBL" id="MBB5435787.1"/>
    </source>
</evidence>
<dbReference type="Pfam" id="PF01225">
    <property type="entry name" value="Mur_ligase"/>
    <property type="match status" value="1"/>
</dbReference>
<dbReference type="Pfam" id="PF08245">
    <property type="entry name" value="Mur_ligase_M"/>
    <property type="match status" value="1"/>
</dbReference>
<reference evidence="15 16" key="1">
    <citation type="submission" date="2020-08" db="EMBL/GenBank/DDBJ databases">
        <title>Sequencing the genomes of 1000 actinobacteria strains.</title>
        <authorList>
            <person name="Klenk H.-P."/>
        </authorList>
    </citation>
    <scope>NUCLEOTIDE SEQUENCE [LARGE SCALE GENOMIC DNA]</scope>
    <source>
        <strain evidence="15 16">DSM 44551</strain>
    </source>
</reference>
<dbReference type="GO" id="GO:0071555">
    <property type="term" value="P:cell wall organization"/>
    <property type="evidence" value="ECO:0007669"/>
    <property type="project" value="UniProtKB-KW"/>
</dbReference>
<evidence type="ECO:0000256" key="3">
    <source>
        <dbReference type="ARBA" id="ARBA00022618"/>
    </source>
</evidence>
<dbReference type="InterPro" id="IPR000713">
    <property type="entry name" value="Mur_ligase_N"/>
</dbReference>
<dbReference type="InterPro" id="IPR036565">
    <property type="entry name" value="Mur-like_cat_sf"/>
</dbReference>
<comment type="caution">
    <text evidence="15">The sequence shown here is derived from an EMBL/GenBank/DDBJ whole genome shotgun (WGS) entry which is preliminary data.</text>
</comment>
<dbReference type="GO" id="GO:0047480">
    <property type="term" value="F:UDP-N-acetylmuramoyl-tripeptide-D-alanyl-D-alanine ligase activity"/>
    <property type="evidence" value="ECO:0007669"/>
    <property type="project" value="UniProtKB-UniRule"/>
</dbReference>
<comment type="function">
    <text evidence="10 11">Involved in cell wall formation. Catalyzes the final step in the synthesis of UDP-N-acetylmuramoyl-pentapeptide, the precursor of murein.</text>
</comment>
<keyword evidence="4 10" id="KW-0547">Nucleotide-binding</keyword>
<dbReference type="Proteomes" id="UP000572635">
    <property type="component" value="Unassembled WGS sequence"/>
</dbReference>
<keyword evidence="1 10" id="KW-0963">Cytoplasm</keyword>
<dbReference type="AlphaFoldDB" id="A0A7W8QSJ0"/>
<evidence type="ECO:0000256" key="11">
    <source>
        <dbReference type="RuleBase" id="RU004136"/>
    </source>
</evidence>
<protein>
    <recommendedName>
        <fullName evidence="10 11">UDP-N-acetylmuramoyl-tripeptide--D-alanyl-D-alanine ligase</fullName>
        <ecNumber evidence="10 11">6.3.2.10</ecNumber>
    </recommendedName>
    <alternativeName>
        <fullName evidence="10">D-alanyl-D-alanine-adding enzyme</fullName>
    </alternativeName>
</protein>
<keyword evidence="7 10" id="KW-0573">Peptidoglycan synthesis</keyword>
<dbReference type="Gene3D" id="3.40.1190.10">
    <property type="entry name" value="Mur-like, catalytic domain"/>
    <property type="match status" value="1"/>
</dbReference>
<keyword evidence="16" id="KW-1185">Reference proteome</keyword>
<dbReference type="InterPro" id="IPR036615">
    <property type="entry name" value="Mur_ligase_C_dom_sf"/>
</dbReference>
<evidence type="ECO:0000256" key="10">
    <source>
        <dbReference type="HAMAP-Rule" id="MF_02019"/>
    </source>
</evidence>
<dbReference type="GO" id="GO:0008360">
    <property type="term" value="P:regulation of cell shape"/>
    <property type="evidence" value="ECO:0007669"/>
    <property type="project" value="UniProtKB-KW"/>
</dbReference>
<dbReference type="SUPFAM" id="SSF53623">
    <property type="entry name" value="MurD-like peptide ligases, catalytic domain"/>
    <property type="match status" value="1"/>
</dbReference>
<evidence type="ECO:0000256" key="4">
    <source>
        <dbReference type="ARBA" id="ARBA00022741"/>
    </source>
</evidence>
<dbReference type="UniPathway" id="UPA00219"/>
<dbReference type="Gene3D" id="3.40.1390.10">
    <property type="entry name" value="MurE/MurF, N-terminal domain"/>
    <property type="match status" value="1"/>
</dbReference>
<dbReference type="GO" id="GO:0005737">
    <property type="term" value="C:cytoplasm"/>
    <property type="evidence" value="ECO:0007669"/>
    <property type="project" value="UniProtKB-SubCell"/>
</dbReference>
<comment type="catalytic activity">
    <reaction evidence="10 11">
        <text>D-alanyl-D-alanine + UDP-N-acetyl-alpha-D-muramoyl-L-alanyl-gamma-D-glutamyl-meso-2,6-diaminopimelate + ATP = UDP-N-acetyl-alpha-D-muramoyl-L-alanyl-gamma-D-glutamyl-meso-2,6-diaminopimeloyl-D-alanyl-D-alanine + ADP + phosphate + H(+)</text>
        <dbReference type="Rhea" id="RHEA:28374"/>
        <dbReference type="ChEBI" id="CHEBI:15378"/>
        <dbReference type="ChEBI" id="CHEBI:30616"/>
        <dbReference type="ChEBI" id="CHEBI:43474"/>
        <dbReference type="ChEBI" id="CHEBI:57822"/>
        <dbReference type="ChEBI" id="CHEBI:61386"/>
        <dbReference type="ChEBI" id="CHEBI:83905"/>
        <dbReference type="ChEBI" id="CHEBI:456216"/>
        <dbReference type="EC" id="6.3.2.10"/>
    </reaction>
</comment>
<evidence type="ECO:0000256" key="1">
    <source>
        <dbReference type="ARBA" id="ARBA00022490"/>
    </source>
</evidence>
<evidence type="ECO:0000256" key="6">
    <source>
        <dbReference type="ARBA" id="ARBA00022960"/>
    </source>
</evidence>
<dbReference type="SUPFAM" id="SSF53244">
    <property type="entry name" value="MurD-like peptide ligases, peptide-binding domain"/>
    <property type="match status" value="1"/>
</dbReference>
<dbReference type="InterPro" id="IPR051046">
    <property type="entry name" value="MurCDEF_CellWall_CoF430Synth"/>
</dbReference>
<comment type="pathway">
    <text evidence="10 11">Cell wall biogenesis; peptidoglycan biosynthesis.</text>
</comment>
<comment type="similarity">
    <text evidence="10">Belongs to the MurCDEF family. MurF subfamily.</text>
</comment>
<keyword evidence="3 10" id="KW-0132">Cell division</keyword>
<name>A0A7W8QSJ0_9ACTN</name>
<dbReference type="InterPro" id="IPR035911">
    <property type="entry name" value="MurE/MurF_N"/>
</dbReference>
<keyword evidence="8 10" id="KW-0131">Cell cycle</keyword>
<evidence type="ECO:0000313" key="16">
    <source>
        <dbReference type="Proteomes" id="UP000572635"/>
    </source>
</evidence>
<comment type="subcellular location">
    <subcellularLocation>
        <location evidence="10 11">Cytoplasm</location>
    </subcellularLocation>
</comment>
<proteinExistence type="inferred from homology"/>
<dbReference type="EC" id="6.3.2.10" evidence="10 11"/>
<accession>A0A7W8QSJ0</accession>
<feature type="domain" description="Mur ligase N-terminal catalytic" evidence="12">
    <location>
        <begin position="16"/>
        <end position="59"/>
    </location>
</feature>
<dbReference type="HAMAP" id="MF_02019">
    <property type="entry name" value="MurF"/>
    <property type="match status" value="1"/>
</dbReference>
<dbReference type="InterPro" id="IPR004101">
    <property type="entry name" value="Mur_ligase_C"/>
</dbReference>